<evidence type="ECO:0000256" key="1">
    <source>
        <dbReference type="ARBA" id="ARBA00022598"/>
    </source>
</evidence>
<protein>
    <submittedName>
        <fullName evidence="9">Coenzyme F420-0:L-glutamate ligase</fullName>
        <ecNumber evidence="9">6.3.2.31</ecNumber>
    </submittedName>
</protein>
<evidence type="ECO:0000256" key="3">
    <source>
        <dbReference type="ARBA" id="ARBA00022741"/>
    </source>
</evidence>
<dbReference type="PANTHER" id="PTHR47917:SF1">
    <property type="entry name" value="COENZYME F420:L-GLUTAMATE LIGASE"/>
    <property type="match status" value="1"/>
</dbReference>
<keyword evidence="7" id="KW-0464">Manganese</keyword>
<dbReference type="Gene3D" id="3.90.1660.10">
    <property type="entry name" value="CofE-like domain"/>
    <property type="match status" value="1"/>
</dbReference>
<evidence type="ECO:0000259" key="8">
    <source>
        <dbReference type="Pfam" id="PF01996"/>
    </source>
</evidence>
<dbReference type="PANTHER" id="PTHR47917">
    <property type="match status" value="1"/>
</dbReference>
<comment type="caution">
    <text evidence="9">The sequence shown here is derived from an EMBL/GenBank/DDBJ whole genome shotgun (WGS) entry which is preliminary data.</text>
</comment>
<evidence type="ECO:0000256" key="6">
    <source>
        <dbReference type="ARBA" id="ARBA00023134"/>
    </source>
</evidence>
<dbReference type="SUPFAM" id="SSF144010">
    <property type="entry name" value="CofE-like"/>
    <property type="match status" value="1"/>
</dbReference>
<feature type="domain" description="Coenzyme F420:L-glutamate ligase-like" evidence="8">
    <location>
        <begin position="20"/>
        <end position="239"/>
    </location>
</feature>
<dbReference type="Proteomes" id="UP001589798">
    <property type="component" value="Unassembled WGS sequence"/>
</dbReference>
<gene>
    <name evidence="9" type="primary">cofE</name>
    <name evidence="9" type="ORF">ACFFJC_11620</name>
</gene>
<sequence length="265" mass="27347">MSAERENPVPDISVRALAGLPMFAPGRSIAQAICTALAADGDALRDGDICVIAQKIVSKVEGRTVDLAGLDPDAEALELAARTGRGAAMAQAILDESAEIMRPHPAAIIARHRTGHVLANAGIDASNVEGGDAGTVLLWPRDPDASARRLRAELREAGAPRVGVVIADSMGRAWRIGTVGTAIGCAGLHVLEDRRGRAVDLYGRTLQATVIAVADSIAAVGALAMGEGDEGTPVALVRGAGRWTCEEDGPGAASGLRPVEQDMFR</sequence>
<dbReference type="Gene3D" id="3.30.1330.100">
    <property type="entry name" value="CofE-like"/>
    <property type="match status" value="1"/>
</dbReference>
<keyword evidence="6" id="KW-0342">GTP-binding</keyword>
<evidence type="ECO:0000256" key="7">
    <source>
        <dbReference type="ARBA" id="ARBA00023211"/>
    </source>
</evidence>
<dbReference type="InterPro" id="IPR002847">
    <property type="entry name" value="F420-0_gamma-glut_ligase-dom"/>
</dbReference>
<name>A0ABV6CXK6_9SPHN</name>
<keyword evidence="2" id="KW-0479">Metal-binding</keyword>
<keyword evidence="4" id="KW-0460">Magnesium</keyword>
<dbReference type="Pfam" id="PF01996">
    <property type="entry name" value="F420_ligase"/>
    <property type="match status" value="1"/>
</dbReference>
<dbReference type="EC" id="6.3.2.31" evidence="9"/>
<dbReference type="GO" id="GO:0052618">
    <property type="term" value="F:coenzyme F420-0:L-glutamate ligase activity"/>
    <property type="evidence" value="ECO:0007669"/>
    <property type="project" value="UniProtKB-EC"/>
</dbReference>
<accession>A0ABV6CXK6</accession>
<evidence type="ECO:0000313" key="10">
    <source>
        <dbReference type="Proteomes" id="UP001589798"/>
    </source>
</evidence>
<evidence type="ECO:0000256" key="2">
    <source>
        <dbReference type="ARBA" id="ARBA00022723"/>
    </source>
</evidence>
<dbReference type="InterPro" id="IPR008225">
    <property type="entry name" value="F420-0_g-glutamyl_ligase"/>
</dbReference>
<evidence type="ECO:0000313" key="9">
    <source>
        <dbReference type="EMBL" id="MFC0204921.1"/>
    </source>
</evidence>
<evidence type="ECO:0000256" key="4">
    <source>
        <dbReference type="ARBA" id="ARBA00022842"/>
    </source>
</evidence>
<reference evidence="9 10" key="1">
    <citation type="submission" date="2024-09" db="EMBL/GenBank/DDBJ databases">
        <authorList>
            <person name="Sun Q."/>
            <person name="Mori K."/>
        </authorList>
    </citation>
    <scope>NUCLEOTIDE SEQUENCE [LARGE SCALE GENOMIC DNA]</scope>
    <source>
        <strain evidence="9 10">CCM 7706</strain>
    </source>
</reference>
<dbReference type="NCBIfam" id="TIGR01916">
    <property type="entry name" value="F420_cofE"/>
    <property type="match status" value="1"/>
</dbReference>
<evidence type="ECO:0000256" key="5">
    <source>
        <dbReference type="ARBA" id="ARBA00022958"/>
    </source>
</evidence>
<proteinExistence type="predicted"/>
<dbReference type="EMBL" id="JBHLWK010000013">
    <property type="protein sequence ID" value="MFC0204921.1"/>
    <property type="molecule type" value="Genomic_DNA"/>
</dbReference>
<dbReference type="RefSeq" id="WP_379487679.1">
    <property type="nucleotide sequence ID" value="NZ_JBHLWK010000013.1"/>
</dbReference>
<keyword evidence="10" id="KW-1185">Reference proteome</keyword>
<keyword evidence="3" id="KW-0547">Nucleotide-binding</keyword>
<organism evidence="9 10">
    <name type="scientific">Novosphingobium soli</name>
    <dbReference type="NCBI Taxonomy" id="574956"/>
    <lineage>
        <taxon>Bacteria</taxon>
        <taxon>Pseudomonadati</taxon>
        <taxon>Pseudomonadota</taxon>
        <taxon>Alphaproteobacteria</taxon>
        <taxon>Sphingomonadales</taxon>
        <taxon>Sphingomonadaceae</taxon>
        <taxon>Novosphingobium</taxon>
    </lineage>
</organism>
<keyword evidence="1 9" id="KW-0436">Ligase</keyword>
<keyword evidence="5" id="KW-0630">Potassium</keyword>